<name>A0ABV8TXI0_9ACTN</name>
<keyword evidence="3" id="KW-1185">Reference proteome</keyword>
<dbReference type="Pfam" id="PF13416">
    <property type="entry name" value="SBP_bac_8"/>
    <property type="match status" value="1"/>
</dbReference>
<feature type="compositionally biased region" description="Basic residues" evidence="1">
    <location>
        <begin position="28"/>
        <end position="40"/>
    </location>
</feature>
<dbReference type="EMBL" id="JBHSDK010000013">
    <property type="protein sequence ID" value="MFC4335519.1"/>
    <property type="molecule type" value="Genomic_DNA"/>
</dbReference>
<feature type="region of interest" description="Disordered" evidence="1">
    <location>
        <begin position="1"/>
        <end position="41"/>
    </location>
</feature>
<evidence type="ECO:0000313" key="2">
    <source>
        <dbReference type="EMBL" id="MFC4335519.1"/>
    </source>
</evidence>
<reference evidence="3" key="1">
    <citation type="journal article" date="2019" name="Int. J. Syst. Evol. Microbiol.">
        <title>The Global Catalogue of Microorganisms (GCM) 10K type strain sequencing project: providing services to taxonomists for standard genome sequencing and annotation.</title>
        <authorList>
            <consortium name="The Broad Institute Genomics Platform"/>
            <consortium name="The Broad Institute Genome Sequencing Center for Infectious Disease"/>
            <person name="Wu L."/>
            <person name="Ma J."/>
        </authorList>
    </citation>
    <scope>NUCLEOTIDE SEQUENCE [LARGE SCALE GENOMIC DNA]</scope>
    <source>
        <strain evidence="3">IBRC-M 10908</strain>
    </source>
</reference>
<dbReference type="Proteomes" id="UP001595823">
    <property type="component" value="Unassembled WGS sequence"/>
</dbReference>
<dbReference type="PANTHER" id="PTHR43649">
    <property type="entry name" value="ARABINOSE-BINDING PROTEIN-RELATED"/>
    <property type="match status" value="1"/>
</dbReference>
<gene>
    <name evidence="2" type="ORF">ACFPET_09940</name>
</gene>
<sequence length="453" mass="48827">MNGKQSARPGAAPSPTDPTTARTTPGRKAPHRKSPHRKTLRGTAAGAIAVLAAGTLAACGSDDGKTTLTVGLFGDFGFGPLYEEYEEAHPDIEFEERVSEFADHHTNLTAHLATGSGAADIEAVEVSYISQYAANPDRFTDLSELGAGDHEERWLDWKWNQALTADGDRVIGLGTDVGGMAMCYRSDLFEAAGLPTDRDEVSALWQDSWEDYVDVGERYLAASGDSHFFESSGNMFRAMVDQAPTGVYANDGTVTADDPAVAEAWDLTVRAIEAGMSNELEAYTPEWNASFAEGTFATIICPAWMTAYIEDNAPEAAGKWDIATVPGGSGNMGGSHLVVPEQSDNAQAAYEFIEWLTRPEQQLKIFEQTGNFPSTPELYDDEAFTSQTSAYFNDAPTGRIFTEAAEAVEPKYHGPLEGDIMTMIGQGLGRIEEGSQSPDEAWDQVLSDIATLD</sequence>
<evidence type="ECO:0000313" key="3">
    <source>
        <dbReference type="Proteomes" id="UP001595823"/>
    </source>
</evidence>
<dbReference type="InterPro" id="IPR050490">
    <property type="entry name" value="Bact_solute-bd_prot1"/>
</dbReference>
<dbReference type="SUPFAM" id="SSF53850">
    <property type="entry name" value="Periplasmic binding protein-like II"/>
    <property type="match status" value="1"/>
</dbReference>
<comment type="caution">
    <text evidence="2">The sequence shown here is derived from an EMBL/GenBank/DDBJ whole genome shotgun (WGS) entry which is preliminary data.</text>
</comment>
<evidence type="ECO:0000256" key="1">
    <source>
        <dbReference type="SAM" id="MobiDB-lite"/>
    </source>
</evidence>
<accession>A0ABV8TXI0</accession>
<organism evidence="2 3">
    <name type="scientific">Salininema proteolyticum</name>
    <dbReference type="NCBI Taxonomy" id="1607685"/>
    <lineage>
        <taxon>Bacteria</taxon>
        <taxon>Bacillati</taxon>
        <taxon>Actinomycetota</taxon>
        <taxon>Actinomycetes</taxon>
        <taxon>Glycomycetales</taxon>
        <taxon>Glycomycetaceae</taxon>
        <taxon>Salininema</taxon>
    </lineage>
</organism>
<proteinExistence type="predicted"/>
<dbReference type="InterPro" id="IPR006059">
    <property type="entry name" value="SBP"/>
</dbReference>
<protein>
    <submittedName>
        <fullName evidence="2">Extracellular solute-binding protein</fullName>
    </submittedName>
</protein>
<dbReference type="Gene3D" id="3.40.190.10">
    <property type="entry name" value="Periplasmic binding protein-like II"/>
    <property type="match status" value="1"/>
</dbReference>
<dbReference type="PANTHER" id="PTHR43649:SF32">
    <property type="entry name" value="SUGAR BINDING SECRETED PROTEIN"/>
    <property type="match status" value="1"/>
</dbReference>
<dbReference type="RefSeq" id="WP_380620445.1">
    <property type="nucleotide sequence ID" value="NZ_JBHSDK010000013.1"/>
</dbReference>